<dbReference type="Gene3D" id="3.40.140.10">
    <property type="entry name" value="Cytidine Deaminase, domain 2"/>
    <property type="match status" value="1"/>
</dbReference>
<dbReference type="Pfam" id="PF01398">
    <property type="entry name" value="JAB"/>
    <property type="match status" value="1"/>
</dbReference>
<feature type="transmembrane region" description="Helical" evidence="3">
    <location>
        <begin position="211"/>
        <end position="229"/>
    </location>
</feature>
<dbReference type="EMBL" id="SJPQ01000003">
    <property type="protein sequence ID" value="TWT87156.1"/>
    <property type="molecule type" value="Genomic_DNA"/>
</dbReference>
<feature type="region of interest" description="Disordered" evidence="2">
    <location>
        <begin position="180"/>
        <end position="206"/>
    </location>
</feature>
<dbReference type="PANTHER" id="PTHR10410">
    <property type="entry name" value="EUKARYOTIC TRANSLATION INITIATION FACTOR 3 -RELATED"/>
    <property type="match status" value="1"/>
</dbReference>
<feature type="region of interest" description="Disordered" evidence="2">
    <location>
        <begin position="343"/>
        <end position="392"/>
    </location>
</feature>
<keyword evidence="1" id="KW-0378">Hydrolase</keyword>
<evidence type="ECO:0000256" key="1">
    <source>
        <dbReference type="ARBA" id="ARBA00023049"/>
    </source>
</evidence>
<accession>A0A5C5ZIT3</accession>
<gene>
    <name evidence="5" type="ORF">Mal64_26910</name>
</gene>
<dbReference type="GO" id="GO:0008237">
    <property type="term" value="F:metallopeptidase activity"/>
    <property type="evidence" value="ECO:0007669"/>
    <property type="project" value="UniProtKB-KW"/>
</dbReference>
<feature type="compositionally biased region" description="Low complexity" evidence="2">
    <location>
        <begin position="375"/>
        <end position="384"/>
    </location>
</feature>
<dbReference type="SMART" id="SM00232">
    <property type="entry name" value="JAB_MPN"/>
    <property type="match status" value="1"/>
</dbReference>
<proteinExistence type="predicted"/>
<dbReference type="AlphaFoldDB" id="A0A5C5ZIT3"/>
<dbReference type="RefSeq" id="WP_197525748.1">
    <property type="nucleotide sequence ID" value="NZ_SJPQ01000003.1"/>
</dbReference>
<name>A0A5C5ZIT3_9BACT</name>
<keyword evidence="1" id="KW-0645">Protease</keyword>
<evidence type="ECO:0000259" key="4">
    <source>
        <dbReference type="PROSITE" id="PS50249"/>
    </source>
</evidence>
<protein>
    <submittedName>
        <fullName evidence="5">Mov34/MPN/PAD-1 family protein</fullName>
    </submittedName>
</protein>
<dbReference type="InterPro" id="IPR000555">
    <property type="entry name" value="JAMM/MPN+_dom"/>
</dbReference>
<feature type="compositionally biased region" description="Acidic residues" evidence="2">
    <location>
        <begin position="365"/>
        <end position="374"/>
    </location>
</feature>
<sequence length="392" mass="43024">MSGIDVRQLSDDDLPTRAFPAPRQEPFRLFLAPEAHRAVWEHAKRDTSVEICGVLVGRWGLDDDGPFAEVVDCIRCENAASRFAEVTFTHESWEQINNEMDNRFSEERIVGWYHSHPDFGIFLSDRDTFIHEHFFANPGQVAMVVDPVRGSEGVFAWSDGKPTPLAHYWVGEAIQTDAALEAPQPSRRPADDPAGRHEPAPAGRPAASTPLTVVMLLVLTALMLGYLLAGQRSRWEQQRLVEGTVAHYGVNRLLRIGLQEDLDLIQAQIGSARKAIAALPELGPEATPDEAAAHRAERDRLVKLLRGSQYDLQYVQKKYSLSNVERQAIAHLMTSKLAARRLEEAAEAPAKPTPPAENDSAAAEVDADQGEAETETAAPTSAPAAPTPPTAE</sequence>
<reference evidence="5 6" key="1">
    <citation type="submission" date="2019-02" db="EMBL/GenBank/DDBJ databases">
        <title>Deep-cultivation of Planctomycetes and their phenomic and genomic characterization uncovers novel biology.</title>
        <authorList>
            <person name="Wiegand S."/>
            <person name="Jogler M."/>
            <person name="Boedeker C."/>
            <person name="Pinto D."/>
            <person name="Vollmers J."/>
            <person name="Rivas-Marin E."/>
            <person name="Kohn T."/>
            <person name="Peeters S.H."/>
            <person name="Heuer A."/>
            <person name="Rast P."/>
            <person name="Oberbeckmann S."/>
            <person name="Bunk B."/>
            <person name="Jeske O."/>
            <person name="Meyerdierks A."/>
            <person name="Storesund J.E."/>
            <person name="Kallscheuer N."/>
            <person name="Luecker S."/>
            <person name="Lage O.M."/>
            <person name="Pohl T."/>
            <person name="Merkel B.J."/>
            <person name="Hornburger P."/>
            <person name="Mueller R.-W."/>
            <person name="Bruemmer F."/>
            <person name="Labrenz M."/>
            <person name="Spormann A.M."/>
            <person name="Op Den Camp H."/>
            <person name="Overmann J."/>
            <person name="Amann R."/>
            <person name="Jetten M.S.M."/>
            <person name="Mascher T."/>
            <person name="Medema M.H."/>
            <person name="Devos D.P."/>
            <person name="Kaster A.-K."/>
            <person name="Ovreas L."/>
            <person name="Rohde M."/>
            <person name="Galperin M.Y."/>
            <person name="Jogler C."/>
        </authorList>
    </citation>
    <scope>NUCLEOTIDE SEQUENCE [LARGE SCALE GENOMIC DNA]</scope>
    <source>
        <strain evidence="5 6">Mal64</strain>
    </source>
</reference>
<evidence type="ECO:0000256" key="3">
    <source>
        <dbReference type="SAM" id="Phobius"/>
    </source>
</evidence>
<comment type="caution">
    <text evidence="5">The sequence shown here is derived from an EMBL/GenBank/DDBJ whole genome shotgun (WGS) entry which is preliminary data.</text>
</comment>
<feature type="compositionally biased region" description="Basic and acidic residues" evidence="2">
    <location>
        <begin position="188"/>
        <end position="199"/>
    </location>
</feature>
<dbReference type="Proteomes" id="UP000315440">
    <property type="component" value="Unassembled WGS sequence"/>
</dbReference>
<evidence type="ECO:0000313" key="5">
    <source>
        <dbReference type="EMBL" id="TWT87156.1"/>
    </source>
</evidence>
<evidence type="ECO:0000313" key="6">
    <source>
        <dbReference type="Proteomes" id="UP000315440"/>
    </source>
</evidence>
<keyword evidence="1" id="KW-0482">Metalloprotease</keyword>
<organism evidence="5 6">
    <name type="scientific">Pseudobythopirellula maris</name>
    <dbReference type="NCBI Taxonomy" id="2527991"/>
    <lineage>
        <taxon>Bacteria</taxon>
        <taxon>Pseudomonadati</taxon>
        <taxon>Planctomycetota</taxon>
        <taxon>Planctomycetia</taxon>
        <taxon>Pirellulales</taxon>
        <taxon>Lacipirellulaceae</taxon>
        <taxon>Pseudobythopirellula</taxon>
    </lineage>
</organism>
<keyword evidence="3" id="KW-1133">Transmembrane helix</keyword>
<dbReference type="InterPro" id="IPR050242">
    <property type="entry name" value="JAMM_MPN+_peptidase_M67A"/>
</dbReference>
<dbReference type="SUPFAM" id="SSF102712">
    <property type="entry name" value="JAB1/MPN domain"/>
    <property type="match status" value="1"/>
</dbReference>
<evidence type="ECO:0000256" key="2">
    <source>
        <dbReference type="SAM" id="MobiDB-lite"/>
    </source>
</evidence>
<dbReference type="InterPro" id="IPR037518">
    <property type="entry name" value="MPN"/>
</dbReference>
<dbReference type="PROSITE" id="PS50249">
    <property type="entry name" value="MPN"/>
    <property type="match status" value="1"/>
</dbReference>
<feature type="domain" description="MPN" evidence="4">
    <location>
        <begin position="29"/>
        <end position="173"/>
    </location>
</feature>
<keyword evidence="3" id="KW-0812">Transmembrane</keyword>
<keyword evidence="6" id="KW-1185">Reference proteome</keyword>
<keyword evidence="3" id="KW-0472">Membrane</keyword>